<protein>
    <submittedName>
        <fullName evidence="2">Reverse transcriptase domain-containing protein</fullName>
    </submittedName>
</protein>
<sequence>MFLNVEQLEKQLDKEDFQETGSMDAFNVLETQFQMIIKSRVYLNDEYVAMTRIYFIQFTQHAILKLRDTLIQHLESVKKSIDERVQLKREYDSWVNERQMQTTEEKDTSSRSGNDAHDDEADIRPIYDEEPLAEVVQNAEECHDTCLLPAIFTDNQIPEHSYQSLESENSCLTKTDAQFQKDFSRLEAHYVNLELKYQNQVLNKGQQSQFLKEKSNEAKVKHDIDVLVTTNIELEHKVAKLLKENETLKKHSELRIHDYNNEPSSSKLVPNVVPPACKTATTRQALELLFYHHTTMLRSTCPSPTAPTSVVRNMVGKGREISQGNLNGPASDATLREYCDKHYDQLLSILTDKMHQEKVQQEKLKAVKARLNFEEVSQHLESGTPSRKRDLGERLGSKRIRSMFGIPETRHDKSKSPRKRDPERKTVFKRLEKCVFHRLGDKEKKEHNLLLRNIITKEHPHVGRKRCQKVKTVQEDTKSKGPKSKDQALKMTIYHSHWGEVAGGNKERKKSLPPWKQQEAGHKQKFKKGGFENQQSLKNIVRTLLQQTPPENEKSNGSGHRPLIGFSGEIIWPLGQISLLVKIGDEKHSTSTWMNFVIVRSSSPYNEIIGRPGVRKIQAVPLTAHGILKFPVPGGIHTLKSSKIIPIECATVSGPEG</sequence>
<keyword evidence="2" id="KW-0548">Nucleotidyltransferase</keyword>
<dbReference type="EMBL" id="BKCJ010000956">
    <property type="protein sequence ID" value="GEU37663.1"/>
    <property type="molecule type" value="Genomic_DNA"/>
</dbReference>
<dbReference type="GO" id="GO:0003964">
    <property type="term" value="F:RNA-directed DNA polymerase activity"/>
    <property type="evidence" value="ECO:0007669"/>
    <property type="project" value="UniProtKB-KW"/>
</dbReference>
<feature type="region of interest" description="Disordered" evidence="1">
    <location>
        <begin position="96"/>
        <end position="120"/>
    </location>
</feature>
<feature type="compositionally biased region" description="Basic and acidic residues" evidence="1">
    <location>
        <begin position="408"/>
        <end position="424"/>
    </location>
</feature>
<feature type="region of interest" description="Disordered" evidence="1">
    <location>
        <begin position="405"/>
        <end position="424"/>
    </location>
</feature>
<feature type="region of interest" description="Disordered" evidence="1">
    <location>
        <begin position="377"/>
        <end position="396"/>
    </location>
</feature>
<feature type="region of interest" description="Disordered" evidence="1">
    <location>
        <begin position="503"/>
        <end position="526"/>
    </location>
</feature>
<feature type="region of interest" description="Disordered" evidence="1">
    <location>
        <begin position="462"/>
        <end position="486"/>
    </location>
</feature>
<gene>
    <name evidence="2" type="ORF">Tci_009641</name>
</gene>
<reference evidence="2" key="1">
    <citation type="journal article" date="2019" name="Sci. Rep.">
        <title>Draft genome of Tanacetum cinerariifolium, the natural source of mosquito coil.</title>
        <authorList>
            <person name="Yamashiro T."/>
            <person name="Shiraishi A."/>
            <person name="Satake H."/>
            <person name="Nakayama K."/>
        </authorList>
    </citation>
    <scope>NUCLEOTIDE SEQUENCE</scope>
</reference>
<evidence type="ECO:0000256" key="1">
    <source>
        <dbReference type="SAM" id="MobiDB-lite"/>
    </source>
</evidence>
<dbReference type="AlphaFoldDB" id="A0A6L2JKV6"/>
<keyword evidence="2" id="KW-0695">RNA-directed DNA polymerase</keyword>
<keyword evidence="2" id="KW-0808">Transferase</keyword>
<evidence type="ECO:0000313" key="2">
    <source>
        <dbReference type="EMBL" id="GEU37663.1"/>
    </source>
</evidence>
<organism evidence="2">
    <name type="scientific">Tanacetum cinerariifolium</name>
    <name type="common">Dalmatian daisy</name>
    <name type="synonym">Chrysanthemum cinerariifolium</name>
    <dbReference type="NCBI Taxonomy" id="118510"/>
    <lineage>
        <taxon>Eukaryota</taxon>
        <taxon>Viridiplantae</taxon>
        <taxon>Streptophyta</taxon>
        <taxon>Embryophyta</taxon>
        <taxon>Tracheophyta</taxon>
        <taxon>Spermatophyta</taxon>
        <taxon>Magnoliopsida</taxon>
        <taxon>eudicotyledons</taxon>
        <taxon>Gunneridae</taxon>
        <taxon>Pentapetalae</taxon>
        <taxon>asterids</taxon>
        <taxon>campanulids</taxon>
        <taxon>Asterales</taxon>
        <taxon>Asteraceae</taxon>
        <taxon>Asteroideae</taxon>
        <taxon>Anthemideae</taxon>
        <taxon>Anthemidinae</taxon>
        <taxon>Tanacetum</taxon>
    </lineage>
</organism>
<name>A0A6L2JKV6_TANCI</name>
<feature type="compositionally biased region" description="Basic and acidic residues" evidence="1">
    <location>
        <begin position="387"/>
        <end position="396"/>
    </location>
</feature>
<proteinExistence type="predicted"/>
<accession>A0A6L2JKV6</accession>
<feature type="compositionally biased region" description="Basic and acidic residues" evidence="1">
    <location>
        <begin position="472"/>
        <end position="486"/>
    </location>
</feature>
<comment type="caution">
    <text evidence="2">The sequence shown here is derived from an EMBL/GenBank/DDBJ whole genome shotgun (WGS) entry which is preliminary data.</text>
</comment>